<evidence type="ECO:0000313" key="3">
    <source>
        <dbReference type="Proteomes" id="UP000265643"/>
    </source>
</evidence>
<keyword evidence="3" id="KW-1185">Reference proteome</keyword>
<dbReference type="EMBL" id="BHGK01000001">
    <property type="protein sequence ID" value="GCA66346.1"/>
    <property type="molecule type" value="Genomic_DNA"/>
</dbReference>
<feature type="region of interest" description="Disordered" evidence="1">
    <location>
        <begin position="1"/>
        <end position="59"/>
    </location>
</feature>
<feature type="compositionally biased region" description="Polar residues" evidence="1">
    <location>
        <begin position="13"/>
        <end position="22"/>
    </location>
</feature>
<reference evidence="3" key="1">
    <citation type="submission" date="2018-09" db="EMBL/GenBank/DDBJ databases">
        <title>Draft Genome Sequence of Mediterraneibacter sp. KCTC 15684.</title>
        <authorList>
            <person name="Kim J.S."/>
            <person name="Han K.I."/>
            <person name="Suh M.K."/>
            <person name="Lee K.C."/>
            <person name="Eom M.K."/>
            <person name="Lee J.H."/>
            <person name="Park S.H."/>
            <person name="Kang S.W."/>
            <person name="Park J.E."/>
            <person name="Oh B.S."/>
            <person name="Yu S.Y."/>
            <person name="Choi S.H."/>
            <person name="Lee D.H."/>
            <person name="Yoon H."/>
            <person name="Kim B."/>
            <person name="Yang S.J."/>
            <person name="Lee J.S."/>
        </authorList>
    </citation>
    <scope>NUCLEOTIDE SEQUENCE [LARGE SCALE GENOMIC DNA]</scope>
    <source>
        <strain evidence="3">KCTC 15684</strain>
    </source>
</reference>
<evidence type="ECO:0000313" key="2">
    <source>
        <dbReference type="EMBL" id="GCA66346.1"/>
    </source>
</evidence>
<protein>
    <submittedName>
        <fullName evidence="2">Uncharacterized protein</fullName>
    </submittedName>
</protein>
<gene>
    <name evidence="2" type="ORF">KGMB01110_07820</name>
</gene>
<accession>A0A391P2U8</accession>
<evidence type="ECO:0000256" key="1">
    <source>
        <dbReference type="SAM" id="MobiDB-lite"/>
    </source>
</evidence>
<organism evidence="2 3">
    <name type="scientific">Mediterraneibacter butyricigenes</name>
    <dbReference type="NCBI Taxonomy" id="2316025"/>
    <lineage>
        <taxon>Bacteria</taxon>
        <taxon>Bacillati</taxon>
        <taxon>Bacillota</taxon>
        <taxon>Clostridia</taxon>
        <taxon>Lachnospirales</taxon>
        <taxon>Lachnospiraceae</taxon>
        <taxon>Mediterraneibacter</taxon>
    </lineage>
</organism>
<feature type="compositionally biased region" description="Basic and acidic residues" evidence="1">
    <location>
        <begin position="49"/>
        <end position="59"/>
    </location>
</feature>
<dbReference type="AlphaFoldDB" id="A0A391P2U8"/>
<dbReference type="Proteomes" id="UP000265643">
    <property type="component" value="Unassembled WGS sequence"/>
</dbReference>
<proteinExistence type="predicted"/>
<name>A0A391P2U8_9FIRM</name>
<comment type="caution">
    <text evidence="2">The sequence shown here is derived from an EMBL/GenBank/DDBJ whole genome shotgun (WGS) entry which is preliminary data.</text>
</comment>
<sequence length="59" mass="6381">MHIPVNVPGGTSGDYSSANNPENPLHFLTDLQKKNKKNRAGCTARHSGHIAEAEKEIAQ</sequence>